<name>A0A7C8KUQ1_9BACI</name>
<proteinExistence type="inferred from homology"/>
<evidence type="ECO:0000256" key="2">
    <source>
        <dbReference type="ARBA" id="ARBA00022723"/>
    </source>
</evidence>
<feature type="domain" description="Sulfatase N-terminal" evidence="6">
    <location>
        <begin position="7"/>
        <end position="383"/>
    </location>
</feature>
<dbReference type="GO" id="GO:0046872">
    <property type="term" value="F:metal ion binding"/>
    <property type="evidence" value="ECO:0007669"/>
    <property type="project" value="UniProtKB-KW"/>
</dbReference>
<evidence type="ECO:0000259" key="6">
    <source>
        <dbReference type="Pfam" id="PF00884"/>
    </source>
</evidence>
<dbReference type="OrthoDB" id="9762324at2"/>
<dbReference type="PANTHER" id="PTHR42693">
    <property type="entry name" value="ARYLSULFATASE FAMILY MEMBER"/>
    <property type="match status" value="1"/>
</dbReference>
<keyword evidence="4" id="KW-0106">Calcium</keyword>
<sequence length="503" mass="57872">MAKTNFNIVWMVQDHVLWKHYKETIGPKPKLQTYKRLSSEGMEFNRAHTIIPLCTPARGSLLTGVYPHKHGLINNNKHIDLISEDSSEISVFSKYLLDAGYRTAYFGKWHAGAGTAEDCGFEGYSLPGYGNPYNTKEYEAYLEKHQLPKPFVDIEWRPSGELLKNIDLMERGLEPDPAIGIGHPSTGVIKAPAQTTESYFLSHMASDWLEERAKDKESFALRIDTWGPHQPYLVANEFRETIEPKQIPEYPNFSNDFSDRPAYHKRDRDEWRRKTGFTAWEEWQPIVARAYEHFSQTDAGLELVLDTLERTGLDKNTIVIYTADHGDILASNGGLFDKDSMLTEETMSIPLVINWPGVTNSGKLSDELVSNMDIVPTILELAGLQVPNYMDGKSLVDLVRRTKNDEWRADLMAEHFGHMNYEGIQRVLYWGNYKYVAHLHDSDELYDLNEDPFELINLIGDPSKKTILEKIKNRLFDRMAEYEDQLEDSKALIKEKQYKRPLN</sequence>
<feature type="coiled-coil region" evidence="5">
    <location>
        <begin position="465"/>
        <end position="499"/>
    </location>
</feature>
<comment type="caution">
    <text evidence="7">The sequence shown here is derived from an EMBL/GenBank/DDBJ whole genome shotgun (WGS) entry which is preliminary data.</text>
</comment>
<dbReference type="RefSeq" id="WP_153402585.1">
    <property type="nucleotide sequence ID" value="NZ_ML762428.1"/>
</dbReference>
<evidence type="ECO:0000256" key="1">
    <source>
        <dbReference type="ARBA" id="ARBA00008779"/>
    </source>
</evidence>
<dbReference type="AlphaFoldDB" id="A0A7C8KUQ1"/>
<evidence type="ECO:0000256" key="5">
    <source>
        <dbReference type="SAM" id="Coils"/>
    </source>
</evidence>
<comment type="similarity">
    <text evidence="1">Belongs to the sulfatase family.</text>
</comment>
<reference evidence="7 8" key="1">
    <citation type="submission" date="2019-10" db="EMBL/GenBank/DDBJ databases">
        <title>Gracilibacillus sp. nov. isolated from rice seeds.</title>
        <authorList>
            <person name="He S."/>
        </authorList>
    </citation>
    <scope>NUCLEOTIDE SEQUENCE [LARGE SCALE GENOMIC DNA]</scope>
    <source>
        <strain evidence="7 8">TD8</strain>
    </source>
</reference>
<keyword evidence="8" id="KW-1185">Reference proteome</keyword>
<accession>A0A7C8KUQ1</accession>
<dbReference type="Proteomes" id="UP000480246">
    <property type="component" value="Unassembled WGS sequence"/>
</dbReference>
<dbReference type="PANTHER" id="PTHR42693:SF53">
    <property type="entry name" value="ENDO-4-O-SULFATASE"/>
    <property type="match status" value="1"/>
</dbReference>
<keyword evidence="3 7" id="KW-0378">Hydrolase</keyword>
<evidence type="ECO:0000313" key="7">
    <source>
        <dbReference type="EMBL" id="KAB8137654.1"/>
    </source>
</evidence>
<dbReference type="SUPFAM" id="SSF53649">
    <property type="entry name" value="Alkaline phosphatase-like"/>
    <property type="match status" value="1"/>
</dbReference>
<dbReference type="Gene3D" id="3.40.720.10">
    <property type="entry name" value="Alkaline Phosphatase, subunit A"/>
    <property type="match status" value="1"/>
</dbReference>
<keyword evidence="2" id="KW-0479">Metal-binding</keyword>
<dbReference type="InterPro" id="IPR017850">
    <property type="entry name" value="Alkaline_phosphatase_core_sf"/>
</dbReference>
<evidence type="ECO:0000256" key="3">
    <source>
        <dbReference type="ARBA" id="ARBA00022801"/>
    </source>
</evidence>
<protein>
    <submittedName>
        <fullName evidence="7">Sulfatase-like hydrolase/transferase</fullName>
    </submittedName>
</protein>
<gene>
    <name evidence="7" type="ORF">F9U64_08555</name>
</gene>
<dbReference type="EMBL" id="WEID01000039">
    <property type="protein sequence ID" value="KAB8137654.1"/>
    <property type="molecule type" value="Genomic_DNA"/>
</dbReference>
<evidence type="ECO:0000313" key="8">
    <source>
        <dbReference type="Proteomes" id="UP000480246"/>
    </source>
</evidence>
<dbReference type="InterPro" id="IPR024607">
    <property type="entry name" value="Sulfatase_CS"/>
</dbReference>
<evidence type="ECO:0000256" key="4">
    <source>
        <dbReference type="ARBA" id="ARBA00022837"/>
    </source>
</evidence>
<dbReference type="Pfam" id="PF00884">
    <property type="entry name" value="Sulfatase"/>
    <property type="match status" value="1"/>
</dbReference>
<dbReference type="PROSITE" id="PS00523">
    <property type="entry name" value="SULFATASE_1"/>
    <property type="match status" value="1"/>
</dbReference>
<dbReference type="GO" id="GO:0016740">
    <property type="term" value="F:transferase activity"/>
    <property type="evidence" value="ECO:0007669"/>
    <property type="project" value="UniProtKB-KW"/>
</dbReference>
<dbReference type="InterPro" id="IPR050738">
    <property type="entry name" value="Sulfatase"/>
</dbReference>
<keyword evidence="5" id="KW-0175">Coiled coil</keyword>
<organism evidence="7 8">
    <name type="scientific">Gracilibacillus oryzae</name>
    <dbReference type="NCBI Taxonomy" id="1672701"/>
    <lineage>
        <taxon>Bacteria</taxon>
        <taxon>Bacillati</taxon>
        <taxon>Bacillota</taxon>
        <taxon>Bacilli</taxon>
        <taxon>Bacillales</taxon>
        <taxon>Bacillaceae</taxon>
        <taxon>Gracilibacillus</taxon>
    </lineage>
</organism>
<keyword evidence="7" id="KW-0808">Transferase</keyword>
<dbReference type="InterPro" id="IPR000917">
    <property type="entry name" value="Sulfatase_N"/>
</dbReference>
<dbReference type="GO" id="GO:0004065">
    <property type="term" value="F:arylsulfatase activity"/>
    <property type="evidence" value="ECO:0007669"/>
    <property type="project" value="TreeGrafter"/>
</dbReference>